<dbReference type="AlphaFoldDB" id="A0A0F8XD63"/>
<comment type="caution">
    <text evidence="1">The sequence shown here is derived from an EMBL/GenBank/DDBJ whole genome shotgun (WGS) entry which is preliminary data.</text>
</comment>
<reference evidence="1" key="1">
    <citation type="journal article" date="2015" name="Nature">
        <title>Complex archaea that bridge the gap between prokaryotes and eukaryotes.</title>
        <authorList>
            <person name="Spang A."/>
            <person name="Saw J.H."/>
            <person name="Jorgensen S.L."/>
            <person name="Zaremba-Niedzwiedzka K."/>
            <person name="Martijn J."/>
            <person name="Lind A.E."/>
            <person name="van Eijk R."/>
            <person name="Schleper C."/>
            <person name="Guy L."/>
            <person name="Ettema T.J."/>
        </authorList>
    </citation>
    <scope>NUCLEOTIDE SEQUENCE</scope>
</reference>
<proteinExistence type="predicted"/>
<dbReference type="EMBL" id="LAZR01063764">
    <property type="protein sequence ID" value="KKK58860.1"/>
    <property type="molecule type" value="Genomic_DNA"/>
</dbReference>
<accession>A0A0F8XD63</accession>
<organism evidence="1">
    <name type="scientific">marine sediment metagenome</name>
    <dbReference type="NCBI Taxonomy" id="412755"/>
    <lineage>
        <taxon>unclassified sequences</taxon>
        <taxon>metagenomes</taxon>
        <taxon>ecological metagenomes</taxon>
    </lineage>
</organism>
<name>A0A0F8XD63_9ZZZZ</name>
<protein>
    <submittedName>
        <fullName evidence="1">Uncharacterized protein</fullName>
    </submittedName>
</protein>
<evidence type="ECO:0000313" key="1">
    <source>
        <dbReference type="EMBL" id="KKK58860.1"/>
    </source>
</evidence>
<gene>
    <name evidence="1" type="ORF">LCGC14_3040170</name>
</gene>
<sequence length="357" mass="40535">KKYGAKRVLYSGGTDIRTVSVGSIGTRDRPTNVEDNVHGWYEVEVDSELAQVPLQLFQKGDYKGSLDDVGKKINEIFKSFGILDELKQRETLSYFGKVGDAARLESSNVPIVRNIAKMMADNMGLNTVLHIRDANLEVTPIAEHVENLMEFEAIKNEWRNTSDDVAQKMMTLPDAGREALSNVLFKEVLTGKFVGGDVLERRLTEPEIELYRHIRATLNGFLRGLRGAAILRIHNQLSNAVDPDRLSERIRKRREDIIRRAAKNQKKASPRLTGPVSPVEQYEAAKEILVEDLESRVTRMQVDIIAQFASEPEKVREKMQKAEARLRDEFEENIKAKDQLIIDINAEFDGLLKTPFF</sequence>
<feature type="non-terminal residue" evidence="1">
    <location>
        <position position="357"/>
    </location>
</feature>
<feature type="non-terminal residue" evidence="1">
    <location>
        <position position="1"/>
    </location>
</feature>